<dbReference type="InterPro" id="IPR035518">
    <property type="entry name" value="DPG_synthase"/>
</dbReference>
<evidence type="ECO:0000256" key="8">
    <source>
        <dbReference type="ARBA" id="ARBA00022824"/>
    </source>
</evidence>
<comment type="similarity">
    <text evidence="3">Belongs to the glycosyltransferase 2 family.</text>
</comment>
<name>A0A2U3QEU1_9BACT</name>
<dbReference type="Gene3D" id="3.90.550.10">
    <property type="entry name" value="Spore Coat Polysaccharide Biosynthesis Protein SpsA, Chain A"/>
    <property type="match status" value="1"/>
</dbReference>
<evidence type="ECO:0000256" key="4">
    <source>
        <dbReference type="ARBA" id="ARBA00012583"/>
    </source>
</evidence>
<evidence type="ECO:0000256" key="2">
    <source>
        <dbReference type="ARBA" id="ARBA00004922"/>
    </source>
</evidence>
<comment type="pathway">
    <text evidence="2">Protein modification; protein glycosylation.</text>
</comment>
<keyword evidence="5 14" id="KW-0328">Glycosyltransferase</keyword>
<proteinExistence type="inferred from homology"/>
<evidence type="ECO:0000259" key="13">
    <source>
        <dbReference type="Pfam" id="PF00535"/>
    </source>
</evidence>
<evidence type="ECO:0000256" key="7">
    <source>
        <dbReference type="ARBA" id="ARBA00022692"/>
    </source>
</evidence>
<reference evidence="15" key="1">
    <citation type="submission" date="2018-03" db="EMBL/GenBank/DDBJ databases">
        <authorList>
            <person name="Zecchin S."/>
        </authorList>
    </citation>
    <scope>NUCLEOTIDE SEQUENCE [LARGE SCALE GENOMIC DNA]</scope>
</reference>
<evidence type="ECO:0000256" key="11">
    <source>
        <dbReference type="ARBA" id="ARBA00023136"/>
    </source>
</evidence>
<gene>
    <name evidence="14" type="ORF">NBG4_130027</name>
</gene>
<dbReference type="CDD" id="cd04188">
    <property type="entry name" value="DPG_synthase"/>
    <property type="match status" value="1"/>
</dbReference>
<evidence type="ECO:0000313" key="15">
    <source>
        <dbReference type="Proteomes" id="UP000245125"/>
    </source>
</evidence>
<protein>
    <recommendedName>
        <fullName evidence="4">dolichyl-phosphate beta-glucosyltransferase</fullName>
        <ecNumber evidence="4">2.4.1.117</ecNumber>
    </recommendedName>
</protein>
<organism evidence="14 15">
    <name type="scientific">Candidatus Sulfobium mesophilum</name>
    <dbReference type="NCBI Taxonomy" id="2016548"/>
    <lineage>
        <taxon>Bacteria</taxon>
        <taxon>Pseudomonadati</taxon>
        <taxon>Nitrospirota</taxon>
        <taxon>Nitrospiria</taxon>
        <taxon>Nitrospirales</taxon>
        <taxon>Nitrospiraceae</taxon>
        <taxon>Candidatus Sulfobium</taxon>
    </lineage>
</organism>
<sequence length="252" mass="28953">MSKTDRQNTYDSYGNPPSRVFLSIIIPAFNEEERLPDTLTKVVEFVESQMFIVEAIVVDNASTDRTAAIVADFASRYPFIRYLFEARRGKGAAVKTGMLSGHGDYLLISDADLAVPITEVREFLQPMRDNYDIAIGSREIKGAVRYNEPFHRHLMGRVFNLIVRLLVLPGLRDTQCGFKGFRRDVARDLFSASRIDGWSFDVEILCMAQQKGYRIIEVPVDWFYGEKSKINPARDAWVMLKDIIRIRQDCRR</sequence>
<accession>A0A2U3QEU1</accession>
<evidence type="ECO:0000256" key="3">
    <source>
        <dbReference type="ARBA" id="ARBA00006739"/>
    </source>
</evidence>
<dbReference type="OrthoDB" id="9810303at2"/>
<evidence type="ECO:0000256" key="1">
    <source>
        <dbReference type="ARBA" id="ARBA00004389"/>
    </source>
</evidence>
<dbReference type="EMBL" id="OUUY01000035">
    <property type="protein sequence ID" value="SPP99904.1"/>
    <property type="molecule type" value="Genomic_DNA"/>
</dbReference>
<comment type="catalytic activity">
    <reaction evidence="12">
        <text>a di-trans,poly-cis-dolichyl phosphate + UDP-alpha-D-glucose = a di-trans,poly-cis-dolichyl beta-D-glucosyl phosphate + UDP</text>
        <dbReference type="Rhea" id="RHEA:15401"/>
        <dbReference type="Rhea" id="RHEA-COMP:19498"/>
        <dbReference type="Rhea" id="RHEA-COMP:19502"/>
        <dbReference type="ChEBI" id="CHEBI:57525"/>
        <dbReference type="ChEBI" id="CHEBI:57683"/>
        <dbReference type="ChEBI" id="CHEBI:58223"/>
        <dbReference type="ChEBI" id="CHEBI:58885"/>
        <dbReference type="EC" id="2.4.1.117"/>
    </reaction>
    <physiologicalReaction direction="left-to-right" evidence="12">
        <dbReference type="Rhea" id="RHEA:15402"/>
    </physiologicalReaction>
</comment>
<keyword evidence="15" id="KW-1185">Reference proteome</keyword>
<dbReference type="PANTHER" id="PTHR10859">
    <property type="entry name" value="GLYCOSYL TRANSFERASE"/>
    <property type="match status" value="1"/>
</dbReference>
<evidence type="ECO:0000256" key="6">
    <source>
        <dbReference type="ARBA" id="ARBA00022679"/>
    </source>
</evidence>
<dbReference type="GO" id="GO:0006487">
    <property type="term" value="P:protein N-linked glycosylation"/>
    <property type="evidence" value="ECO:0007669"/>
    <property type="project" value="TreeGrafter"/>
</dbReference>
<feature type="domain" description="Glycosyltransferase 2-like" evidence="13">
    <location>
        <begin position="23"/>
        <end position="190"/>
    </location>
</feature>
<evidence type="ECO:0000313" key="14">
    <source>
        <dbReference type="EMBL" id="SPP99904.1"/>
    </source>
</evidence>
<dbReference type="GO" id="GO:0004581">
    <property type="term" value="F:dolichyl-phosphate beta-glucosyltransferase activity"/>
    <property type="evidence" value="ECO:0007669"/>
    <property type="project" value="UniProtKB-EC"/>
</dbReference>
<keyword evidence="7" id="KW-0812">Transmembrane</keyword>
<dbReference type="EC" id="2.4.1.117" evidence="4"/>
<keyword evidence="9" id="KW-0735">Signal-anchor</keyword>
<keyword evidence="11" id="KW-0472">Membrane</keyword>
<evidence type="ECO:0000256" key="5">
    <source>
        <dbReference type="ARBA" id="ARBA00022676"/>
    </source>
</evidence>
<comment type="subcellular location">
    <subcellularLocation>
        <location evidence="1">Endoplasmic reticulum membrane</location>
        <topology evidence="1">Single-pass membrane protein</topology>
    </subcellularLocation>
</comment>
<dbReference type="Pfam" id="PF00535">
    <property type="entry name" value="Glycos_transf_2"/>
    <property type="match status" value="1"/>
</dbReference>
<dbReference type="SUPFAM" id="SSF53448">
    <property type="entry name" value="Nucleotide-diphospho-sugar transferases"/>
    <property type="match status" value="1"/>
</dbReference>
<dbReference type="Proteomes" id="UP000245125">
    <property type="component" value="Unassembled WGS sequence"/>
</dbReference>
<evidence type="ECO:0000256" key="10">
    <source>
        <dbReference type="ARBA" id="ARBA00022989"/>
    </source>
</evidence>
<evidence type="ECO:0000256" key="12">
    <source>
        <dbReference type="ARBA" id="ARBA00045097"/>
    </source>
</evidence>
<dbReference type="InterPro" id="IPR029044">
    <property type="entry name" value="Nucleotide-diphossugar_trans"/>
</dbReference>
<evidence type="ECO:0000256" key="9">
    <source>
        <dbReference type="ARBA" id="ARBA00022968"/>
    </source>
</evidence>
<keyword evidence="6 14" id="KW-0808">Transferase</keyword>
<dbReference type="AlphaFoldDB" id="A0A2U3QEU1"/>
<dbReference type="PANTHER" id="PTHR10859:SF91">
    <property type="entry name" value="DOLICHYL-PHOSPHATE BETA-GLUCOSYLTRANSFERASE"/>
    <property type="match status" value="1"/>
</dbReference>
<dbReference type="InterPro" id="IPR001173">
    <property type="entry name" value="Glyco_trans_2-like"/>
</dbReference>
<keyword evidence="8" id="KW-0256">Endoplasmic reticulum</keyword>
<keyword evidence="10" id="KW-1133">Transmembrane helix</keyword>